<dbReference type="Pfam" id="PF23550">
    <property type="entry name" value="zf_Tbcl_Rhp7"/>
    <property type="match status" value="1"/>
</dbReference>
<proteinExistence type="predicted"/>
<keyword evidence="4" id="KW-1185">Reference proteome</keyword>
<feature type="compositionally biased region" description="Low complexity" evidence="1">
    <location>
        <begin position="142"/>
        <end position="155"/>
    </location>
</feature>
<dbReference type="Gene3D" id="3.80.10.10">
    <property type="entry name" value="Ribonuclease Inhibitor"/>
    <property type="match status" value="2"/>
</dbReference>
<dbReference type="PANTHER" id="PTHR13318">
    <property type="entry name" value="PARTNER OF PAIRED, ISOFORM B-RELATED"/>
    <property type="match status" value="1"/>
</dbReference>
<dbReference type="InterPro" id="IPR006553">
    <property type="entry name" value="Leu-rich_rpt_Cys-con_subtyp"/>
</dbReference>
<dbReference type="Proteomes" id="UP000696280">
    <property type="component" value="Unassembled WGS sequence"/>
</dbReference>
<feature type="compositionally biased region" description="Basic residues" evidence="1">
    <location>
        <begin position="177"/>
        <end position="190"/>
    </location>
</feature>
<feature type="compositionally biased region" description="Acidic residues" evidence="1">
    <location>
        <begin position="159"/>
        <end position="172"/>
    </location>
</feature>
<dbReference type="GO" id="GO:0031146">
    <property type="term" value="P:SCF-dependent proteasomal ubiquitin-dependent protein catabolic process"/>
    <property type="evidence" value="ECO:0007669"/>
    <property type="project" value="TreeGrafter"/>
</dbReference>
<gene>
    <name evidence="3" type="ORF">HYFRA_00006078</name>
</gene>
<dbReference type="InterPro" id="IPR056451">
    <property type="entry name" value="Znf_Tbcl_Rhp7"/>
</dbReference>
<dbReference type="EMBL" id="CAJVRL010000056">
    <property type="protein sequence ID" value="CAG8954450.1"/>
    <property type="molecule type" value="Genomic_DNA"/>
</dbReference>
<feature type="region of interest" description="Disordered" evidence="1">
    <location>
        <begin position="142"/>
        <end position="225"/>
    </location>
</feature>
<name>A0A9N9KYJ0_9HELO</name>
<dbReference type="OrthoDB" id="1924287at2759"/>
<dbReference type="GO" id="GO:0019005">
    <property type="term" value="C:SCF ubiquitin ligase complex"/>
    <property type="evidence" value="ECO:0007669"/>
    <property type="project" value="TreeGrafter"/>
</dbReference>
<evidence type="ECO:0000256" key="1">
    <source>
        <dbReference type="SAM" id="MobiDB-lite"/>
    </source>
</evidence>
<feature type="compositionally biased region" description="Basic residues" evidence="1">
    <location>
        <begin position="202"/>
        <end position="213"/>
    </location>
</feature>
<dbReference type="FunFam" id="3.80.10.10:FF:000601">
    <property type="entry name" value="DNA repair protein Rad7, protein"/>
    <property type="match status" value="1"/>
</dbReference>
<feature type="domain" description="DNA repair protein rhp7 treble clef" evidence="2">
    <location>
        <begin position="239"/>
        <end position="277"/>
    </location>
</feature>
<evidence type="ECO:0000313" key="3">
    <source>
        <dbReference type="EMBL" id="CAG8954450.1"/>
    </source>
</evidence>
<reference evidence="3" key="1">
    <citation type="submission" date="2021-07" db="EMBL/GenBank/DDBJ databases">
        <authorList>
            <person name="Durling M."/>
        </authorList>
    </citation>
    <scope>NUCLEOTIDE SEQUENCE</scope>
</reference>
<evidence type="ECO:0000259" key="2">
    <source>
        <dbReference type="Pfam" id="PF23550"/>
    </source>
</evidence>
<dbReference type="SUPFAM" id="SSF52047">
    <property type="entry name" value="RNI-like"/>
    <property type="match status" value="1"/>
</dbReference>
<sequence>MTRWLGGNRKEKLMRSQFIDVGVELGLKDQFVGSDFVVSYRVKLMRQGKGDWTLYTTDLVPLFLLWDIWNGLRRIWAARIVALVNSFWNPTLPGLSQEKDIKMSNNPAQRPVRQIRGPQSALTDFLASHNISAQQIRQDANARRAAALASEQAAAGTTGDDENEPDEPDSDPEPVPSRRKRESKAQTNKRKKDEEKAISKIKNSKRFKRSRRQHGSDEDVSDEDEAARAFFEESMAPLPDQMENCEICDKRFRVTAYSRKGDDGGLLCPQCTKELDKEEGAARKRRKTAAGRQRRQVQSNLLDGIYPGAKDLMTLCIETLAKNVDLAEDLGDLPETMVNRLSGIISKRRLMNSNTLNLFLRAGAETVNIHEGALLTPDDYIRVFQYSPTVKNLLIKDGVQFKNRVMDHLLDTKVKLESFSIHGANLIDDERWNRFLTEKGFHLHTLRVYWTDGHFGDEQLELLGKTCPDLKVLKVSHNQKVTGAGIAHLSKLTKLERLTLNIYGGKTKSEPYVEVLNATGLNLKCFCLDTVNHIDDDVLQAIHDNCQRLTKLRITDNHVLTDQGFANLFTDWPNYPLTHIDFNKCRVVDSTEPKENPDGIGLSSLGFKALMNHSGKTLRYLDVSSCRHISYEAFESVFAADKTYPELRKLDLSFCQQVNDLVVLMIFRSCPNIESVAVFGNFGVRDVRVPKGKILIGVPTALGMQIEGTEDGEGRVI</sequence>
<comment type="caution">
    <text evidence="3">The sequence shown here is derived from an EMBL/GenBank/DDBJ whole genome shotgun (WGS) entry which is preliminary data.</text>
</comment>
<accession>A0A9N9KYJ0</accession>
<organism evidence="3 4">
    <name type="scientific">Hymenoscyphus fraxineus</name>
    <dbReference type="NCBI Taxonomy" id="746836"/>
    <lineage>
        <taxon>Eukaryota</taxon>
        <taxon>Fungi</taxon>
        <taxon>Dikarya</taxon>
        <taxon>Ascomycota</taxon>
        <taxon>Pezizomycotina</taxon>
        <taxon>Leotiomycetes</taxon>
        <taxon>Helotiales</taxon>
        <taxon>Helotiaceae</taxon>
        <taxon>Hymenoscyphus</taxon>
    </lineage>
</organism>
<protein>
    <recommendedName>
        <fullName evidence="2">DNA repair protein rhp7 treble clef domain-containing protein</fullName>
    </recommendedName>
</protein>
<dbReference type="AlphaFoldDB" id="A0A9N9KYJ0"/>
<evidence type="ECO:0000313" key="4">
    <source>
        <dbReference type="Proteomes" id="UP000696280"/>
    </source>
</evidence>
<dbReference type="InterPro" id="IPR032675">
    <property type="entry name" value="LRR_dom_sf"/>
</dbReference>
<dbReference type="SMART" id="SM00367">
    <property type="entry name" value="LRR_CC"/>
    <property type="match status" value="4"/>
</dbReference>